<sequence>MLVRRGTRECYTSLKWVTHPCTGKLTGREDDLSKPLLRSIHCSTAVGTRSKELQGSEWTGPAVVSISQTFLGKTW</sequence>
<dbReference type="HOGENOM" id="CLU_2672039_0_0_1"/>
<reference evidence="1 2" key="1">
    <citation type="submission" date="2014-04" db="EMBL/GenBank/DDBJ databases">
        <authorList>
            <consortium name="DOE Joint Genome Institute"/>
            <person name="Kuo A."/>
            <person name="Kohler A."/>
            <person name="Costa M.D."/>
            <person name="Nagy L.G."/>
            <person name="Floudas D."/>
            <person name="Copeland A."/>
            <person name="Barry K.W."/>
            <person name="Cichocki N."/>
            <person name="Veneault-Fourrey C."/>
            <person name="LaButti K."/>
            <person name="Lindquist E.A."/>
            <person name="Lipzen A."/>
            <person name="Lundell T."/>
            <person name="Morin E."/>
            <person name="Murat C."/>
            <person name="Sun H."/>
            <person name="Tunlid A."/>
            <person name="Henrissat B."/>
            <person name="Grigoriev I.V."/>
            <person name="Hibbett D.S."/>
            <person name="Martin F."/>
            <person name="Nordberg H.P."/>
            <person name="Cantor M.N."/>
            <person name="Hua S.X."/>
        </authorList>
    </citation>
    <scope>NUCLEOTIDE SEQUENCE [LARGE SCALE GENOMIC DNA]</scope>
    <source>
        <strain evidence="1 2">441</strain>
    </source>
</reference>
<protein>
    <submittedName>
        <fullName evidence="1">Uncharacterized protein</fullName>
    </submittedName>
</protein>
<accession>A0A0C9YTN0</accession>
<evidence type="ECO:0000313" key="1">
    <source>
        <dbReference type="EMBL" id="KIK28320.1"/>
    </source>
</evidence>
<dbReference type="AlphaFoldDB" id="A0A0C9YTN0"/>
<keyword evidence="2" id="KW-1185">Reference proteome</keyword>
<organism evidence="1 2">
    <name type="scientific">Pisolithus microcarpus 441</name>
    <dbReference type="NCBI Taxonomy" id="765257"/>
    <lineage>
        <taxon>Eukaryota</taxon>
        <taxon>Fungi</taxon>
        <taxon>Dikarya</taxon>
        <taxon>Basidiomycota</taxon>
        <taxon>Agaricomycotina</taxon>
        <taxon>Agaricomycetes</taxon>
        <taxon>Agaricomycetidae</taxon>
        <taxon>Boletales</taxon>
        <taxon>Sclerodermatineae</taxon>
        <taxon>Pisolithaceae</taxon>
        <taxon>Pisolithus</taxon>
    </lineage>
</organism>
<evidence type="ECO:0000313" key="2">
    <source>
        <dbReference type="Proteomes" id="UP000054018"/>
    </source>
</evidence>
<proteinExistence type="predicted"/>
<gene>
    <name evidence="1" type="ORF">PISMIDRAFT_674036</name>
</gene>
<reference evidence="2" key="2">
    <citation type="submission" date="2015-01" db="EMBL/GenBank/DDBJ databases">
        <title>Evolutionary Origins and Diversification of the Mycorrhizal Mutualists.</title>
        <authorList>
            <consortium name="DOE Joint Genome Institute"/>
            <consortium name="Mycorrhizal Genomics Consortium"/>
            <person name="Kohler A."/>
            <person name="Kuo A."/>
            <person name="Nagy L.G."/>
            <person name="Floudas D."/>
            <person name="Copeland A."/>
            <person name="Barry K.W."/>
            <person name="Cichocki N."/>
            <person name="Veneault-Fourrey C."/>
            <person name="LaButti K."/>
            <person name="Lindquist E.A."/>
            <person name="Lipzen A."/>
            <person name="Lundell T."/>
            <person name="Morin E."/>
            <person name="Murat C."/>
            <person name="Riley R."/>
            <person name="Ohm R."/>
            <person name="Sun H."/>
            <person name="Tunlid A."/>
            <person name="Henrissat B."/>
            <person name="Grigoriev I.V."/>
            <person name="Hibbett D.S."/>
            <person name="Martin F."/>
        </authorList>
    </citation>
    <scope>NUCLEOTIDE SEQUENCE [LARGE SCALE GENOMIC DNA]</scope>
    <source>
        <strain evidence="2">441</strain>
    </source>
</reference>
<name>A0A0C9YTN0_9AGAM</name>
<dbReference type="Proteomes" id="UP000054018">
    <property type="component" value="Unassembled WGS sequence"/>
</dbReference>
<dbReference type="EMBL" id="KN833693">
    <property type="protein sequence ID" value="KIK28320.1"/>
    <property type="molecule type" value="Genomic_DNA"/>
</dbReference>